<gene>
    <name evidence="2" type="ORF">AVDCRST_MAG88-598</name>
</gene>
<name>A0A6J4UF40_9BACT</name>
<feature type="non-terminal residue" evidence="2">
    <location>
        <position position="1"/>
    </location>
</feature>
<protein>
    <submittedName>
        <fullName evidence="2">Uncharacterized protein</fullName>
    </submittedName>
</protein>
<reference evidence="2" key="1">
    <citation type="submission" date="2020-02" db="EMBL/GenBank/DDBJ databases">
        <authorList>
            <person name="Meier V. D."/>
        </authorList>
    </citation>
    <scope>NUCLEOTIDE SEQUENCE</scope>
    <source>
        <strain evidence="2">AVDCRST_MAG88</strain>
    </source>
</reference>
<dbReference type="EMBL" id="CADCWM010000201">
    <property type="protein sequence ID" value="CAA9548564.1"/>
    <property type="molecule type" value="Genomic_DNA"/>
</dbReference>
<sequence length="26" mass="3075">RHTPDDELADRDDRLDRARRGGRRGL</sequence>
<feature type="compositionally biased region" description="Acidic residues" evidence="1">
    <location>
        <begin position="1"/>
        <end position="10"/>
    </location>
</feature>
<feature type="region of interest" description="Disordered" evidence="1">
    <location>
        <begin position="1"/>
        <end position="26"/>
    </location>
</feature>
<feature type="non-terminal residue" evidence="2">
    <location>
        <position position="26"/>
    </location>
</feature>
<accession>A0A6J4UF40</accession>
<organism evidence="2">
    <name type="scientific">uncultured Thermomicrobiales bacterium</name>
    <dbReference type="NCBI Taxonomy" id="1645740"/>
    <lineage>
        <taxon>Bacteria</taxon>
        <taxon>Pseudomonadati</taxon>
        <taxon>Thermomicrobiota</taxon>
        <taxon>Thermomicrobia</taxon>
        <taxon>Thermomicrobiales</taxon>
        <taxon>environmental samples</taxon>
    </lineage>
</organism>
<evidence type="ECO:0000313" key="2">
    <source>
        <dbReference type="EMBL" id="CAA9548564.1"/>
    </source>
</evidence>
<proteinExistence type="predicted"/>
<dbReference type="AlphaFoldDB" id="A0A6J4UF40"/>
<evidence type="ECO:0000256" key="1">
    <source>
        <dbReference type="SAM" id="MobiDB-lite"/>
    </source>
</evidence>